<proteinExistence type="predicted"/>
<keyword evidence="1" id="KW-0732">Signal</keyword>
<feature type="chain" id="PRO_5035779795" description="Esterase" evidence="1">
    <location>
        <begin position="21"/>
        <end position="110"/>
    </location>
</feature>
<evidence type="ECO:0000313" key="3">
    <source>
        <dbReference type="Proteomes" id="UP000831796"/>
    </source>
</evidence>
<protein>
    <recommendedName>
        <fullName evidence="4">Esterase</fullName>
    </recommendedName>
</protein>
<reference evidence="2" key="1">
    <citation type="submission" date="2022-04" db="EMBL/GenBank/DDBJ databases">
        <title>Hymenobacter sp. isolated from the air.</title>
        <authorList>
            <person name="Won M."/>
            <person name="Lee C.-M."/>
            <person name="Woen H.-Y."/>
            <person name="Kwon S.-W."/>
        </authorList>
    </citation>
    <scope>NUCLEOTIDE SEQUENCE</scope>
    <source>
        <strain evidence="2">5116S-3</strain>
    </source>
</reference>
<organism evidence="2 3">
    <name type="scientific">Hymenobacter cellulosilyticus</name>
    <dbReference type="NCBI Taxonomy" id="2932248"/>
    <lineage>
        <taxon>Bacteria</taxon>
        <taxon>Pseudomonadati</taxon>
        <taxon>Bacteroidota</taxon>
        <taxon>Cytophagia</taxon>
        <taxon>Cytophagales</taxon>
        <taxon>Hymenobacteraceae</taxon>
        <taxon>Hymenobacter</taxon>
    </lineage>
</organism>
<dbReference type="RefSeq" id="WP_244677390.1">
    <property type="nucleotide sequence ID" value="NZ_CP095046.1"/>
</dbReference>
<name>A0A8T9Q924_9BACT</name>
<gene>
    <name evidence="2" type="ORF">MUN79_09215</name>
</gene>
<dbReference type="KEGG" id="hcu:MUN79_09215"/>
<evidence type="ECO:0000313" key="2">
    <source>
        <dbReference type="EMBL" id="UOQ74046.1"/>
    </source>
</evidence>
<dbReference type="Proteomes" id="UP000831796">
    <property type="component" value="Chromosome"/>
</dbReference>
<sequence>MKKLLYTAALMCTLSAAAQAQTTVTGSIVSGGITRDYRLYIPASYSASKPVPLLFNLHGYGSSNLEQEFYGDFRPIADTANLLIVHPNGTTDANGSRFWNTFVAPVPGSR</sequence>
<dbReference type="EMBL" id="CP095046">
    <property type="protein sequence ID" value="UOQ74046.1"/>
    <property type="molecule type" value="Genomic_DNA"/>
</dbReference>
<keyword evidence="3" id="KW-1185">Reference proteome</keyword>
<feature type="signal peptide" evidence="1">
    <location>
        <begin position="1"/>
        <end position="20"/>
    </location>
</feature>
<evidence type="ECO:0008006" key="4">
    <source>
        <dbReference type="Google" id="ProtNLM"/>
    </source>
</evidence>
<dbReference type="InterPro" id="IPR029058">
    <property type="entry name" value="AB_hydrolase_fold"/>
</dbReference>
<dbReference type="AlphaFoldDB" id="A0A8T9Q924"/>
<dbReference type="Gene3D" id="3.40.50.1820">
    <property type="entry name" value="alpha/beta hydrolase"/>
    <property type="match status" value="1"/>
</dbReference>
<evidence type="ECO:0000256" key="1">
    <source>
        <dbReference type="SAM" id="SignalP"/>
    </source>
</evidence>
<accession>A0A8T9Q924</accession>
<dbReference type="SUPFAM" id="SSF53474">
    <property type="entry name" value="alpha/beta-Hydrolases"/>
    <property type="match status" value="1"/>
</dbReference>